<dbReference type="HAMAP" id="MF_04110">
    <property type="entry name" value="ENDOLYSIN_T4"/>
    <property type="match status" value="1"/>
</dbReference>
<evidence type="ECO:0000313" key="8">
    <source>
        <dbReference type="EMBL" id="RSK45177.1"/>
    </source>
</evidence>
<gene>
    <name evidence="8" type="ORF">EI291_18880</name>
</gene>
<name>A0A3R9NE98_9BACT</name>
<keyword evidence="5" id="KW-1035">Host cytoplasm</keyword>
<sequence length="152" mass="16554">MSVNMKTDAAGRAFLTKEEGEVLKTYKCAAGVLTIGVGHTGADVKPGQVITRDQSQALLTRDLLRFEAAVNKLVTVPLTQNQFNALVSFAFNLGEGALAKSSLLRYLNATANGVRDQAALKNYFRIWRNVNGVPSAAIEARRLREFALFVKP</sequence>
<accession>A0A3R9NE98</accession>
<evidence type="ECO:0000313" key="9">
    <source>
        <dbReference type="Proteomes" id="UP000273500"/>
    </source>
</evidence>
<evidence type="ECO:0000256" key="2">
    <source>
        <dbReference type="ARBA" id="ARBA00022529"/>
    </source>
</evidence>
<dbReference type="GO" id="GO:0016998">
    <property type="term" value="P:cell wall macromolecule catabolic process"/>
    <property type="evidence" value="ECO:0007669"/>
    <property type="project" value="InterPro"/>
</dbReference>
<comment type="similarity">
    <text evidence="7">Belongs to the glycosyl hydrolase 24 family.</text>
</comment>
<dbReference type="PANTHER" id="PTHR38107">
    <property type="match status" value="1"/>
</dbReference>
<protein>
    <recommendedName>
        <fullName evidence="7">Lysozyme</fullName>
        <ecNumber evidence="7">3.2.1.17</ecNumber>
    </recommendedName>
</protein>
<dbReference type="Proteomes" id="UP000273500">
    <property type="component" value="Unassembled WGS sequence"/>
</dbReference>
<dbReference type="InterPro" id="IPR033907">
    <property type="entry name" value="Endolysin_autolysin"/>
</dbReference>
<keyword evidence="3 7" id="KW-0081">Bacteriolytic enzyme</keyword>
<dbReference type="GO" id="GO:0031640">
    <property type="term" value="P:killing of cells of another organism"/>
    <property type="evidence" value="ECO:0007669"/>
    <property type="project" value="UniProtKB-KW"/>
</dbReference>
<dbReference type="GO" id="GO:0009253">
    <property type="term" value="P:peptidoglycan catabolic process"/>
    <property type="evidence" value="ECO:0007669"/>
    <property type="project" value="InterPro"/>
</dbReference>
<dbReference type="InterPro" id="IPR023347">
    <property type="entry name" value="Lysozyme_dom_sf"/>
</dbReference>
<keyword evidence="9" id="KW-1185">Reference proteome</keyword>
<proteinExistence type="inferred from homology"/>
<comment type="catalytic activity">
    <reaction evidence="1 7">
        <text>Hydrolysis of (1-&gt;4)-beta-linkages between N-acetylmuramic acid and N-acetyl-D-glucosamine residues in a peptidoglycan and between N-acetyl-D-glucosamine residues in chitodextrins.</text>
        <dbReference type="EC" id="3.2.1.17"/>
    </reaction>
</comment>
<keyword evidence="4 7" id="KW-0378">Hydrolase</keyword>
<dbReference type="PANTHER" id="PTHR38107:SF4">
    <property type="entry name" value="LYSOZYME"/>
    <property type="match status" value="1"/>
</dbReference>
<evidence type="ECO:0000256" key="7">
    <source>
        <dbReference type="RuleBase" id="RU003788"/>
    </source>
</evidence>
<dbReference type="CDD" id="cd00737">
    <property type="entry name" value="lyz_endolysin_autolysin"/>
    <property type="match status" value="1"/>
</dbReference>
<dbReference type="RefSeq" id="WP_125423748.1">
    <property type="nucleotide sequence ID" value="NZ_RWIT01000015.1"/>
</dbReference>
<evidence type="ECO:0000256" key="3">
    <source>
        <dbReference type="ARBA" id="ARBA00022638"/>
    </source>
</evidence>
<dbReference type="GO" id="GO:0003796">
    <property type="term" value="F:lysozyme activity"/>
    <property type="evidence" value="ECO:0007669"/>
    <property type="project" value="UniProtKB-EC"/>
</dbReference>
<dbReference type="InterPro" id="IPR023346">
    <property type="entry name" value="Lysozyme-like_dom_sf"/>
</dbReference>
<dbReference type="InterPro" id="IPR002196">
    <property type="entry name" value="Glyco_hydro_24"/>
</dbReference>
<dbReference type="AlphaFoldDB" id="A0A3R9NE98"/>
<dbReference type="OrthoDB" id="5327667at2"/>
<keyword evidence="6 7" id="KW-0326">Glycosidase</keyword>
<organism evidence="8 9">
    <name type="scientific">Hymenobacter rigui</name>
    <dbReference type="NCBI Taxonomy" id="334424"/>
    <lineage>
        <taxon>Bacteria</taxon>
        <taxon>Pseudomonadati</taxon>
        <taxon>Bacteroidota</taxon>
        <taxon>Cytophagia</taxon>
        <taxon>Cytophagales</taxon>
        <taxon>Hymenobacteraceae</taxon>
        <taxon>Hymenobacter</taxon>
    </lineage>
</organism>
<evidence type="ECO:0000256" key="5">
    <source>
        <dbReference type="ARBA" id="ARBA00023200"/>
    </source>
</evidence>
<keyword evidence="2 7" id="KW-0929">Antimicrobial</keyword>
<dbReference type="InterPro" id="IPR051018">
    <property type="entry name" value="Bacteriophage_GH24"/>
</dbReference>
<evidence type="ECO:0000256" key="1">
    <source>
        <dbReference type="ARBA" id="ARBA00000632"/>
    </source>
</evidence>
<dbReference type="EMBL" id="RWIT01000015">
    <property type="protein sequence ID" value="RSK45177.1"/>
    <property type="molecule type" value="Genomic_DNA"/>
</dbReference>
<dbReference type="EC" id="3.2.1.17" evidence="7"/>
<evidence type="ECO:0000256" key="4">
    <source>
        <dbReference type="ARBA" id="ARBA00022801"/>
    </source>
</evidence>
<dbReference type="InterPro" id="IPR034690">
    <property type="entry name" value="Endolysin_T4_type"/>
</dbReference>
<dbReference type="Pfam" id="PF00959">
    <property type="entry name" value="Phage_lysozyme"/>
    <property type="match status" value="1"/>
</dbReference>
<dbReference type="SUPFAM" id="SSF53955">
    <property type="entry name" value="Lysozyme-like"/>
    <property type="match status" value="1"/>
</dbReference>
<reference evidence="8 9" key="1">
    <citation type="submission" date="2018-12" db="EMBL/GenBank/DDBJ databases">
        <authorList>
            <person name="Feng G."/>
            <person name="Zhu H."/>
        </authorList>
    </citation>
    <scope>NUCLEOTIDE SEQUENCE [LARGE SCALE GENOMIC DNA]</scope>
    <source>
        <strain evidence="8 9">KCTC 12533</strain>
    </source>
</reference>
<dbReference type="GO" id="GO:0042742">
    <property type="term" value="P:defense response to bacterium"/>
    <property type="evidence" value="ECO:0007669"/>
    <property type="project" value="UniProtKB-KW"/>
</dbReference>
<comment type="caution">
    <text evidence="8">The sequence shown here is derived from an EMBL/GenBank/DDBJ whole genome shotgun (WGS) entry which is preliminary data.</text>
</comment>
<evidence type="ECO:0000256" key="6">
    <source>
        <dbReference type="ARBA" id="ARBA00023295"/>
    </source>
</evidence>
<dbReference type="Gene3D" id="1.10.530.40">
    <property type="match status" value="1"/>
</dbReference>